<feature type="region of interest" description="Disordered" evidence="1">
    <location>
        <begin position="1"/>
        <end position="30"/>
    </location>
</feature>
<organism evidence="2 3">
    <name type="scientific">Asticcacaulis biprosthecium C19</name>
    <dbReference type="NCBI Taxonomy" id="715226"/>
    <lineage>
        <taxon>Bacteria</taxon>
        <taxon>Pseudomonadati</taxon>
        <taxon>Pseudomonadota</taxon>
        <taxon>Alphaproteobacteria</taxon>
        <taxon>Caulobacterales</taxon>
        <taxon>Caulobacteraceae</taxon>
        <taxon>Asticcacaulis</taxon>
    </lineage>
</organism>
<evidence type="ECO:0000313" key="3">
    <source>
        <dbReference type="Proteomes" id="UP000006512"/>
    </source>
</evidence>
<keyword evidence="3" id="KW-1185">Reference proteome</keyword>
<protein>
    <submittedName>
        <fullName evidence="2">Uncharacterized protein</fullName>
    </submittedName>
</protein>
<name>F4QJR5_9CAUL</name>
<dbReference type="STRING" id="715226.ABI_16120"/>
<sequence>MGFTLGHWEPLSQKKKSPGPHTSDEVRSGTPLSLMVRCGTVVGSEARMWLIYSDQAIEVTAKP</sequence>
<dbReference type="AlphaFoldDB" id="F4QJR5"/>
<dbReference type="EMBL" id="GL883077">
    <property type="protein sequence ID" value="EGF93172.1"/>
    <property type="molecule type" value="Genomic_DNA"/>
</dbReference>
<accession>F4QJR5</accession>
<dbReference type="HOGENOM" id="CLU_2875983_0_0_5"/>
<evidence type="ECO:0000256" key="1">
    <source>
        <dbReference type="SAM" id="MobiDB-lite"/>
    </source>
</evidence>
<dbReference type="Proteomes" id="UP000006512">
    <property type="component" value="Unassembled WGS sequence"/>
</dbReference>
<proteinExistence type="predicted"/>
<reference evidence="3" key="1">
    <citation type="submission" date="2011-03" db="EMBL/GenBank/DDBJ databases">
        <title>Draft genome sequence of Brevundimonas diminuta.</title>
        <authorList>
            <person name="Brown P.J.B."/>
            <person name="Buechlein A."/>
            <person name="Hemmerich C."/>
            <person name="Brun Y.V."/>
        </authorList>
    </citation>
    <scope>NUCLEOTIDE SEQUENCE [LARGE SCALE GENOMIC DNA]</scope>
    <source>
        <strain evidence="3">C19</strain>
    </source>
</reference>
<gene>
    <name evidence="2" type="ORF">ABI_16120</name>
</gene>
<evidence type="ECO:0000313" key="2">
    <source>
        <dbReference type="EMBL" id="EGF93172.1"/>
    </source>
</evidence>